<proteinExistence type="predicted"/>
<gene>
    <name evidence="2" type="ORF">CVT24_003132</name>
</gene>
<dbReference type="Proteomes" id="UP000284842">
    <property type="component" value="Unassembled WGS sequence"/>
</dbReference>
<evidence type="ECO:0000256" key="1">
    <source>
        <dbReference type="SAM" id="Coils"/>
    </source>
</evidence>
<dbReference type="InParanoid" id="A0A409X1X8"/>
<accession>A0A409X1X8</accession>
<evidence type="ECO:0000313" key="2">
    <source>
        <dbReference type="EMBL" id="PPQ84808.1"/>
    </source>
</evidence>
<organism evidence="2 3">
    <name type="scientific">Panaeolus cyanescens</name>
    <dbReference type="NCBI Taxonomy" id="181874"/>
    <lineage>
        <taxon>Eukaryota</taxon>
        <taxon>Fungi</taxon>
        <taxon>Dikarya</taxon>
        <taxon>Basidiomycota</taxon>
        <taxon>Agaricomycotina</taxon>
        <taxon>Agaricomycetes</taxon>
        <taxon>Agaricomycetidae</taxon>
        <taxon>Agaricales</taxon>
        <taxon>Agaricineae</taxon>
        <taxon>Galeropsidaceae</taxon>
        <taxon>Panaeolus</taxon>
    </lineage>
</organism>
<keyword evidence="3" id="KW-1185">Reference proteome</keyword>
<dbReference type="EMBL" id="NHTK01004813">
    <property type="protein sequence ID" value="PPQ84808.1"/>
    <property type="molecule type" value="Genomic_DNA"/>
</dbReference>
<feature type="coiled-coil region" evidence="1">
    <location>
        <begin position="53"/>
        <end position="175"/>
    </location>
</feature>
<reference evidence="2 3" key="1">
    <citation type="journal article" date="2018" name="Evol. Lett.">
        <title>Horizontal gene cluster transfer increased hallucinogenic mushroom diversity.</title>
        <authorList>
            <person name="Reynolds H.T."/>
            <person name="Vijayakumar V."/>
            <person name="Gluck-Thaler E."/>
            <person name="Korotkin H.B."/>
            <person name="Matheny P.B."/>
            <person name="Slot J.C."/>
        </authorList>
    </citation>
    <scope>NUCLEOTIDE SEQUENCE [LARGE SCALE GENOMIC DNA]</scope>
    <source>
        <strain evidence="2 3">2629</strain>
    </source>
</reference>
<keyword evidence="1" id="KW-0175">Coiled coil</keyword>
<dbReference type="AlphaFoldDB" id="A0A409X1X8"/>
<protein>
    <submittedName>
        <fullName evidence="2">Uncharacterized protein</fullName>
    </submittedName>
</protein>
<name>A0A409X1X8_9AGAR</name>
<comment type="caution">
    <text evidence="2">The sequence shown here is derived from an EMBL/GenBank/DDBJ whole genome shotgun (WGS) entry which is preliminary data.</text>
</comment>
<feature type="non-terminal residue" evidence="2">
    <location>
        <position position="201"/>
    </location>
</feature>
<evidence type="ECO:0000313" key="3">
    <source>
        <dbReference type="Proteomes" id="UP000284842"/>
    </source>
</evidence>
<sequence>MNCDLNLPSVLDSSDIRLRVEGSLESLADAHFRRLATINSTVEEMHIEWEATVLKLTSQVNGLEAQIATEEQDYQMLKKEVVMLIERVSLTLKRSHSLNQVKKGQAAELTNERKLLTEEIQTLTRQNQWLRLQLETSRSNEAKSQTELEEERKFREIAARKLQEACNQMEHISERLSRSVTYCQQHHREYSEEVPLSEEDE</sequence>